<evidence type="ECO:0000259" key="1">
    <source>
        <dbReference type="SMART" id="SM00860"/>
    </source>
</evidence>
<name>A0A239MEF5_9ACTN</name>
<accession>A0A239MEF5</accession>
<dbReference type="SMART" id="SM00860">
    <property type="entry name" value="SMI1_KNR4"/>
    <property type="match status" value="1"/>
</dbReference>
<dbReference type="SUPFAM" id="SSF52058">
    <property type="entry name" value="L domain-like"/>
    <property type="match status" value="1"/>
</dbReference>
<organism evidence="2 3">
    <name type="scientific">Asanoa hainanensis</name>
    <dbReference type="NCBI Taxonomy" id="560556"/>
    <lineage>
        <taxon>Bacteria</taxon>
        <taxon>Bacillati</taxon>
        <taxon>Actinomycetota</taxon>
        <taxon>Actinomycetes</taxon>
        <taxon>Micromonosporales</taxon>
        <taxon>Micromonosporaceae</taxon>
        <taxon>Asanoa</taxon>
    </lineage>
</organism>
<dbReference type="AlphaFoldDB" id="A0A239MEF5"/>
<feature type="domain" description="Knr4/Smi1-like" evidence="1">
    <location>
        <begin position="154"/>
        <end position="337"/>
    </location>
</feature>
<dbReference type="Gene3D" id="3.80.10.10">
    <property type="entry name" value="Ribonuclease Inhibitor"/>
    <property type="match status" value="1"/>
</dbReference>
<reference evidence="2 3" key="1">
    <citation type="submission" date="2017-06" db="EMBL/GenBank/DDBJ databases">
        <authorList>
            <person name="Kim H.J."/>
            <person name="Triplett B.A."/>
        </authorList>
    </citation>
    <scope>NUCLEOTIDE SEQUENCE [LARGE SCALE GENOMIC DNA]</scope>
    <source>
        <strain evidence="2 3">CGMCC 4.5593</strain>
    </source>
</reference>
<dbReference type="EMBL" id="FZPH01000005">
    <property type="protein sequence ID" value="SNT41075.1"/>
    <property type="molecule type" value="Genomic_DNA"/>
</dbReference>
<sequence>MHEVGAAFVAGLVRVGSMRASLSAHGHQSQTYDDAGDAALIGRWSASSGTDVYGLLARLRSATGVDGAFVVELSGEPAGGYAVDYHAGGHGGVLPALEPMVVRDAEYRYPDHPPAGMLRPAAAANDGRPTDPDVLVEVRTLVEQFVAEHTRRSGAPPDFGPGYREAEILAAEHQLGVRLPEDLRALYRVIHDDGKESGLLGPFSPAPLERVVAWYHEDRPASYGWNDDLFADIPVVFETHPYGHVRRVSRSDWWVTFAPDHGGNYAVVDLDPAGSGTYGQILSYGRDVDGPIAHVAGSVRQLLHEVVATPDWEPPNPPAHEWLLDLDGSDLADLVAASADRSVIQFVHLRRADRLRLTDLAGLPHLRAIRVLDVRQKATHVDLAIPPGLPVEQVDVTAEHFAPERLATARSLRYVTLAGNEAPVQIAALAALPNLVRLDLAGAVVADVSAIANLPALRVLTLDAEQWQELLATGWTPKNLAAARLGGRGNVADAEWHDAMRRAGQPTMRHRTIRGPR</sequence>
<dbReference type="InterPro" id="IPR051873">
    <property type="entry name" value="KNR4/SMI1_regulator"/>
</dbReference>
<dbReference type="PANTHER" id="PTHR47432:SF1">
    <property type="entry name" value="CELL WALL ASSEMBLY REGULATOR SMI1"/>
    <property type="match status" value="1"/>
</dbReference>
<proteinExistence type="predicted"/>
<evidence type="ECO:0000313" key="3">
    <source>
        <dbReference type="Proteomes" id="UP000198362"/>
    </source>
</evidence>
<dbReference type="Proteomes" id="UP000198362">
    <property type="component" value="Unassembled WGS sequence"/>
</dbReference>
<dbReference type="InterPro" id="IPR032675">
    <property type="entry name" value="LRR_dom_sf"/>
</dbReference>
<evidence type="ECO:0000313" key="2">
    <source>
        <dbReference type="EMBL" id="SNT41075.1"/>
    </source>
</evidence>
<keyword evidence="3" id="KW-1185">Reference proteome</keyword>
<dbReference type="SUPFAM" id="SSF160631">
    <property type="entry name" value="SMI1/KNR4-like"/>
    <property type="match status" value="1"/>
</dbReference>
<dbReference type="InterPro" id="IPR037883">
    <property type="entry name" value="Knr4/Smi1-like_sf"/>
</dbReference>
<dbReference type="GO" id="GO:0043332">
    <property type="term" value="C:mating projection tip"/>
    <property type="evidence" value="ECO:0007669"/>
    <property type="project" value="TreeGrafter"/>
</dbReference>
<protein>
    <submittedName>
        <fullName evidence="2">SMI1 / KNR4 family (SUKH-1)</fullName>
    </submittedName>
</protein>
<dbReference type="InterPro" id="IPR018958">
    <property type="entry name" value="Knr4/Smi1-like_dom"/>
</dbReference>
<dbReference type="PANTHER" id="PTHR47432">
    <property type="entry name" value="CELL WALL ASSEMBLY REGULATOR SMI1"/>
    <property type="match status" value="1"/>
</dbReference>
<gene>
    <name evidence="2" type="ORF">SAMN05421812_105392</name>
</gene>
<dbReference type="Pfam" id="PF09346">
    <property type="entry name" value="SMI1_KNR4"/>
    <property type="match status" value="1"/>
</dbReference>